<feature type="region of interest" description="Disordered" evidence="1">
    <location>
        <begin position="282"/>
        <end position="336"/>
    </location>
</feature>
<evidence type="ECO:0000313" key="4">
    <source>
        <dbReference type="Proteomes" id="UP000053558"/>
    </source>
</evidence>
<comment type="caution">
    <text evidence="3">The sequence shown here is derived from an EMBL/GenBank/DDBJ whole genome shotgun (WGS) entry which is preliminary data.</text>
</comment>
<proteinExistence type="predicted"/>
<feature type="transmembrane region" description="Helical" evidence="2">
    <location>
        <begin position="27"/>
        <end position="47"/>
    </location>
</feature>
<organism evidence="3 4">
    <name type="scientific">Coniophora puteana (strain RWD-64-598)</name>
    <name type="common">Brown rot fungus</name>
    <dbReference type="NCBI Taxonomy" id="741705"/>
    <lineage>
        <taxon>Eukaryota</taxon>
        <taxon>Fungi</taxon>
        <taxon>Dikarya</taxon>
        <taxon>Basidiomycota</taxon>
        <taxon>Agaricomycotina</taxon>
        <taxon>Agaricomycetes</taxon>
        <taxon>Agaricomycetidae</taxon>
        <taxon>Boletales</taxon>
        <taxon>Coniophorineae</taxon>
        <taxon>Coniophoraceae</taxon>
        <taxon>Coniophora</taxon>
    </lineage>
</organism>
<dbReference type="OrthoDB" id="3342455at2759"/>
<dbReference type="Proteomes" id="UP000053558">
    <property type="component" value="Unassembled WGS sequence"/>
</dbReference>
<evidence type="ECO:0000256" key="2">
    <source>
        <dbReference type="SAM" id="Phobius"/>
    </source>
</evidence>
<dbReference type="OMA" id="MFPYSLF"/>
<feature type="transmembrane region" description="Helical" evidence="2">
    <location>
        <begin position="228"/>
        <end position="245"/>
    </location>
</feature>
<feature type="transmembrane region" description="Helical" evidence="2">
    <location>
        <begin position="204"/>
        <end position="223"/>
    </location>
</feature>
<keyword evidence="2" id="KW-0812">Transmembrane</keyword>
<feature type="transmembrane region" description="Helical" evidence="2">
    <location>
        <begin position="126"/>
        <end position="150"/>
    </location>
</feature>
<feature type="transmembrane region" description="Helical" evidence="2">
    <location>
        <begin position="251"/>
        <end position="272"/>
    </location>
</feature>
<feature type="transmembrane region" description="Helical" evidence="2">
    <location>
        <begin position="67"/>
        <end position="90"/>
    </location>
</feature>
<name>A0A5M3MT17_CONPW</name>
<feature type="transmembrane region" description="Helical" evidence="2">
    <location>
        <begin position="170"/>
        <end position="192"/>
    </location>
</feature>
<feature type="transmembrane region" description="Helical" evidence="2">
    <location>
        <begin position="102"/>
        <end position="120"/>
    </location>
</feature>
<protein>
    <submittedName>
        <fullName evidence="3">Uncharacterized protein</fullName>
    </submittedName>
</protein>
<gene>
    <name evidence="3" type="ORF">CONPUDRAFT_122156</name>
</gene>
<dbReference type="PANTHER" id="PTHR37992:SF1">
    <property type="entry name" value="DUF1774-DOMAIN-CONTAINING PROTEIN"/>
    <property type="match status" value="1"/>
</dbReference>
<evidence type="ECO:0000256" key="1">
    <source>
        <dbReference type="SAM" id="MobiDB-lite"/>
    </source>
</evidence>
<keyword evidence="2" id="KW-1133">Transmembrane helix</keyword>
<dbReference type="AlphaFoldDB" id="A0A5M3MT17"/>
<sequence length="336" mass="37505">MANDISELIDTSNPEVRDYLSLIRLQVLTPLSVLINIVTVLICTFVVNPSIGRVTAQHPTSISPNIAVVAIYVLVLYVGQIGYCILLVLARKEDTKKALVKAVGHPLVFANWLMAFWAIAWVMQWFLVSTVLLGILLLMLIYSNLALLVYHPPTKDRPLDTLLIHAPLRFFLVLPLVLMFPNALFVTLGLTYDPAHPEQYSMHPWSGFGVVFGANLIAWLVVLTRRDIVLTVAGTWICAAIWSARPKPVPVYVTVIIFTVLHPLGLFCALVHHHFMSKRRSRQNGDIALPPDAEEGHAPAYASHHQQYEQERAAREQRLQSSGAREIDPDQIFGSG</sequence>
<dbReference type="GeneID" id="19199667"/>
<dbReference type="EMBL" id="JH711577">
    <property type="protein sequence ID" value="EIW81671.1"/>
    <property type="molecule type" value="Genomic_DNA"/>
</dbReference>
<evidence type="ECO:0000313" key="3">
    <source>
        <dbReference type="EMBL" id="EIW81671.1"/>
    </source>
</evidence>
<reference evidence="4" key="1">
    <citation type="journal article" date="2012" name="Science">
        <title>The Paleozoic origin of enzymatic lignin decomposition reconstructed from 31 fungal genomes.</title>
        <authorList>
            <person name="Floudas D."/>
            <person name="Binder M."/>
            <person name="Riley R."/>
            <person name="Barry K."/>
            <person name="Blanchette R.A."/>
            <person name="Henrissat B."/>
            <person name="Martinez A.T."/>
            <person name="Otillar R."/>
            <person name="Spatafora J.W."/>
            <person name="Yadav J.S."/>
            <person name="Aerts A."/>
            <person name="Benoit I."/>
            <person name="Boyd A."/>
            <person name="Carlson A."/>
            <person name="Copeland A."/>
            <person name="Coutinho P.M."/>
            <person name="de Vries R.P."/>
            <person name="Ferreira P."/>
            <person name="Findley K."/>
            <person name="Foster B."/>
            <person name="Gaskell J."/>
            <person name="Glotzer D."/>
            <person name="Gorecki P."/>
            <person name="Heitman J."/>
            <person name="Hesse C."/>
            <person name="Hori C."/>
            <person name="Igarashi K."/>
            <person name="Jurgens J.A."/>
            <person name="Kallen N."/>
            <person name="Kersten P."/>
            <person name="Kohler A."/>
            <person name="Kuees U."/>
            <person name="Kumar T.K.A."/>
            <person name="Kuo A."/>
            <person name="LaButti K."/>
            <person name="Larrondo L.F."/>
            <person name="Lindquist E."/>
            <person name="Ling A."/>
            <person name="Lombard V."/>
            <person name="Lucas S."/>
            <person name="Lundell T."/>
            <person name="Martin R."/>
            <person name="McLaughlin D.J."/>
            <person name="Morgenstern I."/>
            <person name="Morin E."/>
            <person name="Murat C."/>
            <person name="Nagy L.G."/>
            <person name="Nolan M."/>
            <person name="Ohm R.A."/>
            <person name="Patyshakuliyeva A."/>
            <person name="Rokas A."/>
            <person name="Ruiz-Duenas F.J."/>
            <person name="Sabat G."/>
            <person name="Salamov A."/>
            <person name="Samejima M."/>
            <person name="Schmutz J."/>
            <person name="Slot J.C."/>
            <person name="St John F."/>
            <person name="Stenlid J."/>
            <person name="Sun H."/>
            <person name="Sun S."/>
            <person name="Syed K."/>
            <person name="Tsang A."/>
            <person name="Wiebenga A."/>
            <person name="Young D."/>
            <person name="Pisabarro A."/>
            <person name="Eastwood D.C."/>
            <person name="Martin F."/>
            <person name="Cullen D."/>
            <person name="Grigoriev I.V."/>
            <person name="Hibbett D.S."/>
        </authorList>
    </citation>
    <scope>NUCLEOTIDE SEQUENCE [LARGE SCALE GENOMIC DNA]</scope>
    <source>
        <strain evidence="4">RWD-64-598 SS2</strain>
    </source>
</reference>
<dbReference type="PANTHER" id="PTHR37992">
    <property type="entry name" value="EXPRESSED PROTEIN"/>
    <property type="match status" value="1"/>
</dbReference>
<dbReference type="RefSeq" id="XP_007767567.1">
    <property type="nucleotide sequence ID" value="XM_007769377.1"/>
</dbReference>
<dbReference type="InterPro" id="IPR013920">
    <property type="entry name" value="DUF1774_fun"/>
</dbReference>
<feature type="compositionally biased region" description="Basic and acidic residues" evidence="1">
    <location>
        <begin position="306"/>
        <end position="318"/>
    </location>
</feature>
<dbReference type="KEGG" id="cput:CONPUDRAFT_122156"/>
<keyword evidence="2" id="KW-0472">Membrane</keyword>
<keyword evidence="4" id="KW-1185">Reference proteome</keyword>
<accession>A0A5M3MT17</accession>